<reference evidence="3" key="1">
    <citation type="submission" date="2017-01" db="EMBL/GenBank/DDBJ databases">
        <authorList>
            <person name="Varghese N."/>
            <person name="Submissions S."/>
        </authorList>
    </citation>
    <scope>NUCLEOTIDE SEQUENCE [LARGE SCALE GENOMIC DNA]</scope>
    <source>
        <strain evidence="3">DSM 16176</strain>
    </source>
</reference>
<evidence type="ECO:0000256" key="1">
    <source>
        <dbReference type="SAM" id="MobiDB-lite"/>
    </source>
</evidence>
<evidence type="ECO:0000313" key="2">
    <source>
        <dbReference type="EMBL" id="SIS85274.1"/>
    </source>
</evidence>
<protein>
    <submittedName>
        <fullName evidence="2">Uncharacterized protein</fullName>
    </submittedName>
</protein>
<accession>A0A1N7MGJ2</accession>
<proteinExistence type="predicted"/>
<gene>
    <name evidence="2" type="ORF">SAMN05421799_105137</name>
</gene>
<dbReference type="EMBL" id="FTOO01000005">
    <property type="protein sequence ID" value="SIS85274.1"/>
    <property type="molecule type" value="Genomic_DNA"/>
</dbReference>
<feature type="region of interest" description="Disordered" evidence="1">
    <location>
        <begin position="1"/>
        <end position="25"/>
    </location>
</feature>
<evidence type="ECO:0000313" key="3">
    <source>
        <dbReference type="Proteomes" id="UP000186156"/>
    </source>
</evidence>
<name>A0A1N7MGJ2_9BACL</name>
<dbReference type="AlphaFoldDB" id="A0A1N7MGJ2"/>
<dbReference type="Proteomes" id="UP000186156">
    <property type="component" value="Unassembled WGS sequence"/>
</dbReference>
<dbReference type="STRING" id="252246.SAMN05421799_105137"/>
<sequence>MGNTPKPTSPPEAHAPTAKAAETPDSSYAAALPAWDLLPPHSLLNRVKKK</sequence>
<organism evidence="2 3">
    <name type="scientific">Alicyclobacillus vulcanalis</name>
    <dbReference type="NCBI Taxonomy" id="252246"/>
    <lineage>
        <taxon>Bacteria</taxon>
        <taxon>Bacillati</taxon>
        <taxon>Bacillota</taxon>
        <taxon>Bacilli</taxon>
        <taxon>Bacillales</taxon>
        <taxon>Alicyclobacillaceae</taxon>
        <taxon>Alicyclobacillus</taxon>
    </lineage>
</organism>
<keyword evidence="3" id="KW-1185">Reference proteome</keyword>